<dbReference type="PANTHER" id="PTHR24221">
    <property type="entry name" value="ATP-BINDING CASSETTE SUB-FAMILY B"/>
    <property type="match status" value="1"/>
</dbReference>
<feature type="transmembrane region" description="Helical" evidence="7">
    <location>
        <begin position="247"/>
        <end position="266"/>
    </location>
</feature>
<feature type="domain" description="ABC transmembrane type-1" evidence="9">
    <location>
        <begin position="23"/>
        <end position="179"/>
    </location>
</feature>
<feature type="transmembrane region" description="Helical" evidence="7">
    <location>
        <begin position="278"/>
        <end position="299"/>
    </location>
</feature>
<dbReference type="SUPFAM" id="SSF90123">
    <property type="entry name" value="ABC transporter transmembrane region"/>
    <property type="match status" value="1"/>
</dbReference>
<keyword evidence="6 7" id="KW-0472">Membrane</keyword>
<comment type="caution">
    <text evidence="10">The sequence shown here is derived from an EMBL/GenBank/DDBJ whole genome shotgun (WGS) entry which is preliminary data.</text>
</comment>
<evidence type="ECO:0000256" key="5">
    <source>
        <dbReference type="ARBA" id="ARBA00022989"/>
    </source>
</evidence>
<evidence type="ECO:0000256" key="6">
    <source>
        <dbReference type="ARBA" id="ARBA00023136"/>
    </source>
</evidence>
<proteinExistence type="predicted"/>
<organism evidence="10 11">
    <name type="scientific">Brachybacterium alimentarium</name>
    <dbReference type="NCBI Taxonomy" id="47845"/>
    <lineage>
        <taxon>Bacteria</taxon>
        <taxon>Bacillati</taxon>
        <taxon>Actinomycetota</taxon>
        <taxon>Actinomycetes</taxon>
        <taxon>Micrococcales</taxon>
        <taxon>Dermabacteraceae</taxon>
        <taxon>Brachybacterium</taxon>
    </lineage>
</organism>
<dbReference type="InterPro" id="IPR003439">
    <property type="entry name" value="ABC_transporter-like_ATP-bd"/>
</dbReference>
<dbReference type="Gene3D" id="3.40.50.300">
    <property type="entry name" value="P-loop containing nucleotide triphosphate hydrolases"/>
    <property type="match status" value="1"/>
</dbReference>
<evidence type="ECO:0000256" key="4">
    <source>
        <dbReference type="ARBA" id="ARBA00022840"/>
    </source>
</evidence>
<dbReference type="Gene3D" id="1.20.1560.10">
    <property type="entry name" value="ABC transporter type 1, transmembrane domain"/>
    <property type="match status" value="1"/>
</dbReference>
<evidence type="ECO:0000259" key="8">
    <source>
        <dbReference type="PROSITE" id="PS50893"/>
    </source>
</evidence>
<keyword evidence="5 7" id="KW-1133">Transmembrane helix</keyword>
<evidence type="ECO:0000313" key="10">
    <source>
        <dbReference type="EMBL" id="PCC40469.1"/>
    </source>
</evidence>
<dbReference type="GO" id="GO:0016887">
    <property type="term" value="F:ATP hydrolysis activity"/>
    <property type="evidence" value="ECO:0007669"/>
    <property type="project" value="InterPro"/>
</dbReference>
<evidence type="ECO:0000313" key="11">
    <source>
        <dbReference type="Proteomes" id="UP000218598"/>
    </source>
</evidence>
<protein>
    <recommendedName>
        <fullName evidence="12">ABC transporter ATP-binding protein</fullName>
    </recommendedName>
</protein>
<dbReference type="PROSITE" id="PS00211">
    <property type="entry name" value="ABC_TRANSPORTER_1"/>
    <property type="match status" value="1"/>
</dbReference>
<feature type="transmembrane region" description="Helical" evidence="7">
    <location>
        <begin position="139"/>
        <end position="168"/>
    </location>
</feature>
<comment type="subcellular location">
    <subcellularLocation>
        <location evidence="1">Cell membrane</location>
        <topology evidence="1">Multi-pass membrane protein</topology>
    </subcellularLocation>
</comment>
<evidence type="ECO:0000256" key="7">
    <source>
        <dbReference type="SAM" id="Phobius"/>
    </source>
</evidence>
<evidence type="ECO:0000256" key="1">
    <source>
        <dbReference type="ARBA" id="ARBA00004651"/>
    </source>
</evidence>
<dbReference type="AlphaFoldDB" id="A0A2A3YMM0"/>
<dbReference type="GO" id="GO:0005524">
    <property type="term" value="F:ATP binding"/>
    <property type="evidence" value="ECO:0007669"/>
    <property type="project" value="UniProtKB-KW"/>
</dbReference>
<dbReference type="InterPro" id="IPR017871">
    <property type="entry name" value="ABC_transporter-like_CS"/>
</dbReference>
<dbReference type="InterPro" id="IPR039421">
    <property type="entry name" value="Type_1_exporter"/>
</dbReference>
<dbReference type="InterPro" id="IPR027417">
    <property type="entry name" value="P-loop_NTPase"/>
</dbReference>
<keyword evidence="3" id="KW-0547">Nucleotide-binding</keyword>
<dbReference type="PANTHER" id="PTHR24221:SF590">
    <property type="entry name" value="COMPONENT LINKED WITH THE ASSEMBLY OF CYTOCHROME' TRANSPORT TRANSMEMBRANE ATP-BINDING PROTEIN ABC TRANSPORTER CYDD-RELATED"/>
    <property type="match status" value="1"/>
</dbReference>
<dbReference type="SMART" id="SM00382">
    <property type="entry name" value="AAA"/>
    <property type="match status" value="1"/>
</dbReference>
<gene>
    <name evidence="10" type="ORF">CIK66_03555</name>
</gene>
<dbReference type="InterPro" id="IPR011527">
    <property type="entry name" value="ABC1_TM_dom"/>
</dbReference>
<evidence type="ECO:0000256" key="3">
    <source>
        <dbReference type="ARBA" id="ARBA00022741"/>
    </source>
</evidence>
<accession>A0A2A3YMM0</accession>
<dbReference type="RefSeq" id="WP_096163178.1">
    <property type="nucleotide sequence ID" value="NZ_BAAAIQ010000012.1"/>
</dbReference>
<evidence type="ECO:0008006" key="12">
    <source>
        <dbReference type="Google" id="ProtNLM"/>
    </source>
</evidence>
<name>A0A2A3YMM0_9MICO</name>
<dbReference type="SUPFAM" id="SSF52540">
    <property type="entry name" value="P-loop containing nucleoside triphosphate hydrolases"/>
    <property type="match status" value="1"/>
</dbReference>
<keyword evidence="11" id="KW-1185">Reference proteome</keyword>
<dbReference type="PROSITE" id="PS50929">
    <property type="entry name" value="ABC_TM1F"/>
    <property type="match status" value="1"/>
</dbReference>
<keyword evidence="2 7" id="KW-0812">Transmembrane</keyword>
<feature type="transmembrane region" description="Helical" evidence="7">
    <location>
        <begin position="56"/>
        <end position="77"/>
    </location>
</feature>
<dbReference type="InterPro" id="IPR003593">
    <property type="entry name" value="AAA+_ATPase"/>
</dbReference>
<evidence type="ECO:0000259" key="9">
    <source>
        <dbReference type="PROSITE" id="PS50929"/>
    </source>
</evidence>
<dbReference type="InterPro" id="IPR036640">
    <property type="entry name" value="ABC1_TM_sf"/>
</dbReference>
<dbReference type="GO" id="GO:0140359">
    <property type="term" value="F:ABC-type transporter activity"/>
    <property type="evidence" value="ECO:0007669"/>
    <property type="project" value="InterPro"/>
</dbReference>
<dbReference type="Pfam" id="PF00005">
    <property type="entry name" value="ABC_tran"/>
    <property type="match status" value="1"/>
</dbReference>
<reference evidence="10 11" key="1">
    <citation type="journal article" date="2017" name="Elife">
        <title>Extensive horizontal gene transfer in cheese-associated bacteria.</title>
        <authorList>
            <person name="Bonham K.S."/>
            <person name="Wolfe B.E."/>
            <person name="Dutton R.J."/>
        </authorList>
    </citation>
    <scope>NUCLEOTIDE SEQUENCE [LARGE SCALE GENOMIC DNA]</scope>
    <source>
        <strain evidence="10 11">341_9</strain>
    </source>
</reference>
<dbReference type="GeneID" id="95325769"/>
<sequence>MRTIAWVSRRAVSAAPFLIISTTLLSLALAAVPALQVLLIAALISALGDTERLVDVAGLLLAMILVVGLSPSASSICGDLQHRAAQRLQAELNSSLVREASRIPPEELVNSAVASQVERHSRAIGEGIAWSFKQYMDALMALLSSLGVIAAVFAFSPLAGVLTLIALIPPLIYSRHLSRVWESQWETVSPHYDRERYLRELIVRQRSATELAGLGTSERVGQMVADRWRAIDSIMARAVRPQITGSLLSGLVAALLLGGAIVSVVVGARFESPAVAGIYGVMAAMTASAGAGLNAGLAIETLPLARGFHRFLSVGRPSRMHAVAPAVRELRGEHLTHRYSGRTVDAITDVSIEARLGEVIALVGVNGAGKTTTVNALLGLVTPRAGEVLLDGVGRSELSEAAWLARFGLLTQEFGRFELTVREAVRLGSPREDVTDAEIWDALRSAHAAEMVAAMPDALDQQLGEQWGGVGISGGQWQRLALARIYLRDAPVWVLDEPTSAIDAEAEQEIFHELQRTKHRRITIVVSHRAWTLKEMDRIYVIDEGRVAEQGTYEDLLALDGRFATIFAEQR</sequence>
<dbReference type="PROSITE" id="PS50893">
    <property type="entry name" value="ABC_TRANSPORTER_2"/>
    <property type="match status" value="1"/>
</dbReference>
<dbReference type="EMBL" id="NRGR01000006">
    <property type="protein sequence ID" value="PCC40469.1"/>
    <property type="molecule type" value="Genomic_DNA"/>
</dbReference>
<dbReference type="Proteomes" id="UP000218598">
    <property type="component" value="Unassembled WGS sequence"/>
</dbReference>
<keyword evidence="4" id="KW-0067">ATP-binding</keyword>
<feature type="domain" description="ABC transporter" evidence="8">
    <location>
        <begin position="330"/>
        <end position="569"/>
    </location>
</feature>
<dbReference type="GO" id="GO:0005886">
    <property type="term" value="C:plasma membrane"/>
    <property type="evidence" value="ECO:0007669"/>
    <property type="project" value="UniProtKB-SubCell"/>
</dbReference>
<evidence type="ECO:0000256" key="2">
    <source>
        <dbReference type="ARBA" id="ARBA00022692"/>
    </source>
</evidence>
<dbReference type="OrthoDB" id="9806127at2"/>
<feature type="transmembrane region" description="Helical" evidence="7">
    <location>
        <begin position="12"/>
        <end position="44"/>
    </location>
</feature>